<keyword evidence="2" id="KW-1185">Reference proteome</keyword>
<proteinExistence type="predicted"/>
<accession>A0ABU2D2A6</accession>
<dbReference type="RefSeq" id="WP_310576104.1">
    <property type="nucleotide sequence ID" value="NZ_JAVKPK010000036.1"/>
</dbReference>
<dbReference type="InterPro" id="IPR036812">
    <property type="entry name" value="NAD(P)_OxRdtase_dom_sf"/>
</dbReference>
<evidence type="ECO:0000313" key="1">
    <source>
        <dbReference type="EMBL" id="MDR7666077.1"/>
    </source>
</evidence>
<evidence type="ECO:0000313" key="2">
    <source>
        <dbReference type="Proteomes" id="UP001246244"/>
    </source>
</evidence>
<gene>
    <name evidence="1" type="ORF">RG963_09880</name>
</gene>
<sequence>MKIDPIILGHNQFIGVDHFSQDRARDRVQLFSDTEKILSVVRDFYELGGTGMMLSTHPKTKMIMEAIGSDPVLSKNLNIYPLIPYAQGYVRKANEVGVVGMLKDILEPASTATKLKILFKGGMTVLNQDFFNMLSTFIDVEMLPFNGFNVKAIFLHNVLTDLALSMNSQKVFEFFIDHIKENYNAVPAFGTMNFTRLVKSFDEWGIKKPLIMTSFNKAGFQMNPSREECERCLSEYDVDVLAMSTLAAGYLKPKEAYEYLFSLPNIKSVVVGVSSKEHAEETFGIIKGYLGERKV</sequence>
<dbReference type="Gene3D" id="3.20.20.100">
    <property type="entry name" value="NADP-dependent oxidoreductase domain"/>
    <property type="match status" value="1"/>
</dbReference>
<reference evidence="2" key="1">
    <citation type="submission" date="2023-07" db="EMBL/GenBank/DDBJ databases">
        <title>Whole-genome sequencing of a new Methanosarcina sp. Z-7115.</title>
        <authorList>
            <person name="Zhilina T.N."/>
            <person name="Merkel A.Y."/>
        </authorList>
    </citation>
    <scope>NUCLEOTIDE SEQUENCE [LARGE SCALE GENOMIC DNA]</scope>
    <source>
        <strain evidence="2">Z-7115</strain>
    </source>
</reference>
<organism evidence="1 2">
    <name type="scientific">Methanosarcina baikalica</name>
    <dbReference type="NCBI Taxonomy" id="3073890"/>
    <lineage>
        <taxon>Archaea</taxon>
        <taxon>Methanobacteriati</taxon>
        <taxon>Methanobacteriota</taxon>
        <taxon>Stenosarchaea group</taxon>
        <taxon>Methanomicrobia</taxon>
        <taxon>Methanosarcinales</taxon>
        <taxon>Methanosarcinaceae</taxon>
        <taxon>Methanosarcina</taxon>
    </lineage>
</organism>
<name>A0ABU2D2A6_9EURY</name>
<protein>
    <submittedName>
        <fullName evidence="1">Uncharacterized protein</fullName>
    </submittedName>
</protein>
<dbReference type="Proteomes" id="UP001246244">
    <property type="component" value="Unassembled WGS sequence"/>
</dbReference>
<comment type="caution">
    <text evidence="1">The sequence shown here is derived from an EMBL/GenBank/DDBJ whole genome shotgun (WGS) entry which is preliminary data.</text>
</comment>
<dbReference type="EMBL" id="JAVKPK010000036">
    <property type="protein sequence ID" value="MDR7666077.1"/>
    <property type="molecule type" value="Genomic_DNA"/>
</dbReference>